<accession>A0A9W9JXJ0</accession>
<dbReference type="RefSeq" id="XP_056508089.1">
    <property type="nucleotide sequence ID" value="XM_056659796.1"/>
</dbReference>
<keyword evidence="2" id="KW-1185">Reference proteome</keyword>
<name>A0A9W9JXJ0_9EURO</name>
<evidence type="ECO:0000313" key="2">
    <source>
        <dbReference type="Proteomes" id="UP001141434"/>
    </source>
</evidence>
<organism evidence="1 2">
    <name type="scientific">Penicillium alfredii</name>
    <dbReference type="NCBI Taxonomy" id="1506179"/>
    <lineage>
        <taxon>Eukaryota</taxon>
        <taxon>Fungi</taxon>
        <taxon>Dikarya</taxon>
        <taxon>Ascomycota</taxon>
        <taxon>Pezizomycotina</taxon>
        <taxon>Eurotiomycetes</taxon>
        <taxon>Eurotiomycetidae</taxon>
        <taxon>Eurotiales</taxon>
        <taxon>Aspergillaceae</taxon>
        <taxon>Penicillium</taxon>
    </lineage>
</organism>
<dbReference type="GeneID" id="81398965"/>
<reference evidence="1" key="1">
    <citation type="submission" date="2022-11" db="EMBL/GenBank/DDBJ databases">
        <authorList>
            <person name="Petersen C."/>
        </authorList>
    </citation>
    <scope>NUCLEOTIDE SEQUENCE</scope>
    <source>
        <strain evidence="1">IBT 34128</strain>
    </source>
</reference>
<comment type="caution">
    <text evidence="1">The sequence shown here is derived from an EMBL/GenBank/DDBJ whole genome shotgun (WGS) entry which is preliminary data.</text>
</comment>
<dbReference type="Proteomes" id="UP001141434">
    <property type="component" value="Unassembled WGS sequence"/>
</dbReference>
<dbReference type="OrthoDB" id="3434980at2759"/>
<sequence>MPKRISITFESFDAWQNTQEEVNSILRELTGTDDYPSTMSIPPLIMVTDELDEDDIERVRYLDGVIVDVEEDEDN</sequence>
<proteinExistence type="predicted"/>
<protein>
    <submittedName>
        <fullName evidence="1">Uncharacterized protein</fullName>
    </submittedName>
</protein>
<evidence type="ECO:0000313" key="1">
    <source>
        <dbReference type="EMBL" id="KAJ5084692.1"/>
    </source>
</evidence>
<reference evidence="1" key="2">
    <citation type="journal article" date="2023" name="IMA Fungus">
        <title>Comparative genomic study of the Penicillium genus elucidates a diverse pangenome and 15 lateral gene transfer events.</title>
        <authorList>
            <person name="Petersen C."/>
            <person name="Sorensen T."/>
            <person name="Nielsen M.R."/>
            <person name="Sondergaard T.E."/>
            <person name="Sorensen J.L."/>
            <person name="Fitzpatrick D.A."/>
            <person name="Frisvad J.C."/>
            <person name="Nielsen K.L."/>
        </authorList>
    </citation>
    <scope>NUCLEOTIDE SEQUENCE</scope>
    <source>
        <strain evidence="1">IBT 34128</strain>
    </source>
</reference>
<gene>
    <name evidence="1" type="ORF">NUU61_009271</name>
</gene>
<dbReference type="EMBL" id="JAPMSZ010000011">
    <property type="protein sequence ID" value="KAJ5084692.1"/>
    <property type="molecule type" value="Genomic_DNA"/>
</dbReference>
<dbReference type="AlphaFoldDB" id="A0A9W9JXJ0"/>